<evidence type="ECO:0000256" key="1">
    <source>
        <dbReference type="ARBA" id="ARBA00023015"/>
    </source>
</evidence>
<dbReference type="PANTHER" id="PTHR46796">
    <property type="entry name" value="HTH-TYPE TRANSCRIPTIONAL ACTIVATOR RHAS-RELATED"/>
    <property type="match status" value="1"/>
</dbReference>
<evidence type="ECO:0000256" key="2">
    <source>
        <dbReference type="ARBA" id="ARBA00023125"/>
    </source>
</evidence>
<keyword evidence="2" id="KW-0238">DNA-binding</keyword>
<evidence type="ECO:0000256" key="3">
    <source>
        <dbReference type="ARBA" id="ARBA00023163"/>
    </source>
</evidence>
<dbReference type="Proteomes" id="UP000240429">
    <property type="component" value="Unassembled WGS sequence"/>
</dbReference>
<dbReference type="EMBL" id="PYBJ01000008">
    <property type="protein sequence ID" value="PSM42370.1"/>
    <property type="molecule type" value="Genomic_DNA"/>
</dbReference>
<evidence type="ECO:0000313" key="5">
    <source>
        <dbReference type="EMBL" id="PSM42370.1"/>
    </source>
</evidence>
<proteinExistence type="predicted"/>
<comment type="caution">
    <text evidence="5">The sequence shown here is derived from an EMBL/GenBank/DDBJ whole genome shotgun (WGS) entry which is preliminary data.</text>
</comment>
<gene>
    <name evidence="5" type="ORF">C6Y14_14130</name>
</gene>
<protein>
    <submittedName>
        <fullName evidence="5">AraC family transcriptional regulator</fullName>
    </submittedName>
</protein>
<accession>A0A2P8Q807</accession>
<sequence length="316" mass="34277">MNSLLFDSDDLSLTEDFLSQAYARLHIGHSGSSGIRTRMRRGIMPSVTVDELDFNYEMSYAVTPLGRLSLCTVHEGTVADNTFHGVTDTYGPGDIAVLAPPDLPYSGRIRSTRYNVTMLDTHLLNQVADPGQSGAPVRLTSHRPHSPAAAGQLKRFIVHLRDHVLSDPALCEEPLVVSAGSQMLAAGILAAFPHSTRTDAAAQDRNDAHSLTLRRAIAHIDDHAEEPITVADIAAAAHVTIRALQYAFRRHLDTTPTAHLRGVRLAHAHRELRSADPGTGATVTGIAARWGFHQPSRFAAAYRAVYGVLPSHTLRT</sequence>
<dbReference type="RefSeq" id="WP_107017006.1">
    <property type="nucleotide sequence ID" value="NZ_KZ679042.1"/>
</dbReference>
<reference evidence="5 6" key="1">
    <citation type="submission" date="2018-03" db="EMBL/GenBank/DDBJ databases">
        <title>Streptomyces dioscori sp. nov., a novel endophytic actinobacterium isolated from bulbil of Dioscorea bulbifera L.</title>
        <authorList>
            <person name="Zhikuan W."/>
        </authorList>
    </citation>
    <scope>NUCLEOTIDE SEQUENCE [LARGE SCALE GENOMIC DNA]</scope>
    <source>
        <strain evidence="5 6">A217</strain>
    </source>
</reference>
<dbReference type="OrthoDB" id="5464689at2"/>
<dbReference type="SMART" id="SM00342">
    <property type="entry name" value="HTH_ARAC"/>
    <property type="match status" value="1"/>
</dbReference>
<organism evidence="5 6">
    <name type="scientific">Streptomyces dioscori</name>
    <dbReference type="NCBI Taxonomy" id="2109333"/>
    <lineage>
        <taxon>Bacteria</taxon>
        <taxon>Bacillati</taxon>
        <taxon>Actinomycetota</taxon>
        <taxon>Actinomycetes</taxon>
        <taxon>Kitasatosporales</taxon>
        <taxon>Streptomycetaceae</taxon>
        <taxon>Streptomyces</taxon>
        <taxon>Streptomyces aurantiacus group</taxon>
    </lineage>
</organism>
<keyword evidence="6" id="KW-1185">Reference proteome</keyword>
<name>A0A2P8Q807_9ACTN</name>
<dbReference type="InterPro" id="IPR050204">
    <property type="entry name" value="AraC_XylS_family_regulators"/>
</dbReference>
<dbReference type="InterPro" id="IPR018060">
    <property type="entry name" value="HTH_AraC"/>
</dbReference>
<dbReference type="SUPFAM" id="SSF46689">
    <property type="entry name" value="Homeodomain-like"/>
    <property type="match status" value="2"/>
</dbReference>
<keyword evidence="3" id="KW-0804">Transcription</keyword>
<dbReference type="PANTHER" id="PTHR46796:SF12">
    <property type="entry name" value="HTH-TYPE DNA-BINDING TRANSCRIPTIONAL ACTIVATOR EUTR"/>
    <property type="match status" value="1"/>
</dbReference>
<dbReference type="Gene3D" id="1.10.10.60">
    <property type="entry name" value="Homeodomain-like"/>
    <property type="match status" value="1"/>
</dbReference>
<dbReference type="PROSITE" id="PS01124">
    <property type="entry name" value="HTH_ARAC_FAMILY_2"/>
    <property type="match status" value="1"/>
</dbReference>
<dbReference type="Pfam" id="PF12833">
    <property type="entry name" value="HTH_18"/>
    <property type="match status" value="1"/>
</dbReference>
<feature type="domain" description="HTH araC/xylS-type" evidence="4">
    <location>
        <begin position="214"/>
        <end position="316"/>
    </location>
</feature>
<evidence type="ECO:0000259" key="4">
    <source>
        <dbReference type="PROSITE" id="PS01124"/>
    </source>
</evidence>
<dbReference type="AlphaFoldDB" id="A0A2P8Q807"/>
<keyword evidence="1" id="KW-0805">Transcription regulation</keyword>
<evidence type="ECO:0000313" key="6">
    <source>
        <dbReference type="Proteomes" id="UP000240429"/>
    </source>
</evidence>
<dbReference type="GO" id="GO:0003700">
    <property type="term" value="F:DNA-binding transcription factor activity"/>
    <property type="evidence" value="ECO:0007669"/>
    <property type="project" value="InterPro"/>
</dbReference>
<dbReference type="GO" id="GO:0043565">
    <property type="term" value="F:sequence-specific DNA binding"/>
    <property type="evidence" value="ECO:0007669"/>
    <property type="project" value="InterPro"/>
</dbReference>
<dbReference type="InterPro" id="IPR009057">
    <property type="entry name" value="Homeodomain-like_sf"/>
</dbReference>